<dbReference type="SUPFAM" id="SSF103515">
    <property type="entry name" value="Autotransporter"/>
    <property type="match status" value="1"/>
</dbReference>
<dbReference type="PROSITE" id="PS51257">
    <property type="entry name" value="PROKAR_LIPOPROTEIN"/>
    <property type="match status" value="1"/>
</dbReference>
<feature type="compositionally biased region" description="Pro residues" evidence="1">
    <location>
        <begin position="91"/>
        <end position="101"/>
    </location>
</feature>
<dbReference type="RefSeq" id="WP_023050206.1">
    <property type="nucleotide sequence ID" value="NZ_CP173065.2"/>
</dbReference>
<dbReference type="Pfam" id="PF03797">
    <property type="entry name" value="Autotransporter"/>
    <property type="match status" value="1"/>
</dbReference>
<dbReference type="EMBL" id="AXZF01000024">
    <property type="protein sequence ID" value="ERT69431.1"/>
    <property type="molecule type" value="Genomic_DNA"/>
</dbReference>
<name>U7VD47_9FUSO</name>
<keyword evidence="2" id="KW-0732">Signal</keyword>
<feature type="region of interest" description="Disordered" evidence="1">
    <location>
        <begin position="23"/>
        <end position="120"/>
    </location>
</feature>
<feature type="signal peptide" evidence="2">
    <location>
        <begin position="1"/>
        <end position="20"/>
    </location>
</feature>
<dbReference type="Gene3D" id="2.40.128.130">
    <property type="entry name" value="Autotransporter beta-domain"/>
    <property type="match status" value="1"/>
</dbReference>
<feature type="domain" description="Autotransporter" evidence="3">
    <location>
        <begin position="660"/>
        <end position="924"/>
    </location>
</feature>
<feature type="chain" id="PRO_5004688681" description="Autotransporter domain-containing protein" evidence="2">
    <location>
        <begin position="21"/>
        <end position="924"/>
    </location>
</feature>
<dbReference type="InterPro" id="IPR005546">
    <property type="entry name" value="Autotransporte_beta"/>
</dbReference>
<reference evidence="4 5" key="1">
    <citation type="submission" date="2013-08" db="EMBL/GenBank/DDBJ databases">
        <authorList>
            <person name="Weinstock G."/>
            <person name="Sodergren E."/>
            <person name="Wylie T."/>
            <person name="Fulton L."/>
            <person name="Fulton R."/>
            <person name="Fronick C."/>
            <person name="O'Laughlin M."/>
            <person name="Godfrey J."/>
            <person name="Miner T."/>
            <person name="Herter B."/>
            <person name="Appelbaum E."/>
            <person name="Cordes M."/>
            <person name="Lek S."/>
            <person name="Wollam A."/>
            <person name="Pepin K.H."/>
            <person name="Palsikar V.B."/>
            <person name="Mitreva M."/>
            <person name="Wilson R.K."/>
        </authorList>
    </citation>
    <scope>NUCLEOTIDE SEQUENCE [LARGE SCALE GENOMIC DNA]</scope>
    <source>
        <strain evidence="4 5">ATCC BAA-474</strain>
    </source>
</reference>
<feature type="compositionally biased region" description="Low complexity" evidence="1">
    <location>
        <begin position="31"/>
        <end position="44"/>
    </location>
</feature>
<organism evidence="4 5">
    <name type="scientific">Cetobacterium somerae ATCC BAA-474</name>
    <dbReference type="NCBI Taxonomy" id="1319815"/>
    <lineage>
        <taxon>Bacteria</taxon>
        <taxon>Fusobacteriati</taxon>
        <taxon>Fusobacteriota</taxon>
        <taxon>Fusobacteriia</taxon>
        <taxon>Fusobacteriales</taxon>
        <taxon>Fusobacteriaceae</taxon>
        <taxon>Cetobacterium</taxon>
    </lineage>
</organism>
<dbReference type="SMART" id="SM00869">
    <property type="entry name" value="Autotransporter"/>
    <property type="match status" value="1"/>
</dbReference>
<gene>
    <name evidence="4" type="ORF">HMPREF0202_00660</name>
</gene>
<dbReference type="HOGENOM" id="CLU_315864_0_0_0"/>
<dbReference type="AlphaFoldDB" id="U7VD47"/>
<keyword evidence="5" id="KW-1185">Reference proteome</keyword>
<sequence length="924" mass="100452">MKIYNKKYLFIGILASLVTACGSGGGGGGSSSNSPSVSTPSPTVLVKPAENIGKVENNSNRVDDKNDPSLPSVEEVIPSQPIEPKEEVAPAPQPDAPQPEDPQPDEELPPPPPFERPPLKNSATLDIKEEGRAALVSFNGETAINEKSGVINVSAKHASAIVALGKNSKGVNDGTINGVQSDLVETMNLMEGSNGGNLENNGTIKGTGISIVAMANRSSHGEGFTSTNNGEIELNGNNQSDLYHTFLIGMEATKIIDKDGVDEDITLINNKNITVHNDNFHLLNPNAVSSMYIRGMSMNVYDKSNAKNTMINNGNITVSGKHSSGMSANGNNITMINKGVINASSEDSNGMVGYGENIKAINEGTINVSGPYSNGISVSHGAVGINEATGVIKIDGKNAFAMSAVNGSKVINKGKIILNGDSIGMYAGGAGVNSDKYAPSSIINEGEIVLQDFNLYKIAIWAIGNATYVNKGKIIGDDGIEIKTEDKGQFIVGKEASGDIARVRAKRSLKIDGDVVASKDLIEDNKKEIIYKDVFSAPKIELARSTDSKAVSMFYDSKLELNKDKNVDMVVYRNETTVEESYESTEFKSLTNSLDNYLDVEGMKLSKDEKLVVDKILKSDNVNEIKKVVKDLSGEIYANLPRQIFDIQDRFIKEDSKLIDNLNEYSYNFNFFGDKSSVKNKGEISRYKTRSEGFVGTKRFENNVFATIGYENSSVKYNEGSKGTIQSIHTGIYKKLLLNEFDIKLGLNGEYNFHETNREIDSFDKKAKGKYNSYTLGANGEISRVYGDSLYIKPTLGLNLGYGKYEKFSEKNAGDLGLTIKEESYFSILPSVGFKVGKNFESVDIYSNAIYSYELGDLNKKQDMSLLGDKINYKLNSDSLEKANLVLNAGVSTEIKDFKITFEVGKEFGKRDNNYLALGIGYKF</sequence>
<accession>U7VD47</accession>
<evidence type="ECO:0000313" key="4">
    <source>
        <dbReference type="EMBL" id="ERT69431.1"/>
    </source>
</evidence>
<dbReference type="Proteomes" id="UP000017081">
    <property type="component" value="Unassembled WGS sequence"/>
</dbReference>
<evidence type="ECO:0000313" key="5">
    <source>
        <dbReference type="Proteomes" id="UP000017081"/>
    </source>
</evidence>
<dbReference type="eggNOG" id="COG4625">
    <property type="taxonomic scope" value="Bacteria"/>
</dbReference>
<comment type="caution">
    <text evidence="4">The sequence shown here is derived from an EMBL/GenBank/DDBJ whole genome shotgun (WGS) entry which is preliminary data.</text>
</comment>
<dbReference type="PROSITE" id="PS51208">
    <property type="entry name" value="AUTOTRANSPORTER"/>
    <property type="match status" value="1"/>
</dbReference>
<dbReference type="STRING" id="1319815.HMPREF0202_00660"/>
<evidence type="ECO:0000256" key="2">
    <source>
        <dbReference type="SAM" id="SignalP"/>
    </source>
</evidence>
<dbReference type="InterPro" id="IPR036709">
    <property type="entry name" value="Autotransporte_beta_dom_sf"/>
</dbReference>
<proteinExistence type="predicted"/>
<evidence type="ECO:0000259" key="3">
    <source>
        <dbReference type="PROSITE" id="PS51208"/>
    </source>
</evidence>
<evidence type="ECO:0000256" key="1">
    <source>
        <dbReference type="SAM" id="MobiDB-lite"/>
    </source>
</evidence>
<protein>
    <recommendedName>
        <fullName evidence="3">Autotransporter domain-containing protein</fullName>
    </recommendedName>
</protein>